<comment type="similarity">
    <text evidence="1">Belongs to the methyltransferase superfamily.</text>
</comment>
<name>A0ABX1RSL5_9PSEU</name>
<evidence type="ECO:0000256" key="2">
    <source>
        <dbReference type="ARBA" id="ARBA00022603"/>
    </source>
</evidence>
<comment type="caution">
    <text evidence="6">The sequence shown here is derived from an EMBL/GenBank/DDBJ whole genome shotgun (WGS) entry which is preliminary data.</text>
</comment>
<organism evidence="6 7">
    <name type="scientific">Pseudonocardia xinjiangensis</name>
    <dbReference type="NCBI Taxonomy" id="75289"/>
    <lineage>
        <taxon>Bacteria</taxon>
        <taxon>Bacillati</taxon>
        <taxon>Actinomycetota</taxon>
        <taxon>Actinomycetes</taxon>
        <taxon>Pseudonocardiales</taxon>
        <taxon>Pseudonocardiaceae</taxon>
        <taxon>Pseudonocardia</taxon>
    </lineage>
</organism>
<dbReference type="Proteomes" id="UP001296706">
    <property type="component" value="Unassembled WGS sequence"/>
</dbReference>
<keyword evidence="2 6" id="KW-0489">Methyltransferase</keyword>
<dbReference type="GO" id="GO:0032259">
    <property type="term" value="P:methylation"/>
    <property type="evidence" value="ECO:0007669"/>
    <property type="project" value="UniProtKB-KW"/>
</dbReference>
<evidence type="ECO:0000313" key="7">
    <source>
        <dbReference type="Proteomes" id="UP001296706"/>
    </source>
</evidence>
<keyword evidence="7" id="KW-1185">Reference proteome</keyword>
<feature type="compositionally biased region" description="Basic and acidic residues" evidence="4">
    <location>
        <begin position="68"/>
        <end position="78"/>
    </location>
</feature>
<evidence type="ECO:0000256" key="4">
    <source>
        <dbReference type="SAM" id="MobiDB-lite"/>
    </source>
</evidence>
<dbReference type="InterPro" id="IPR051052">
    <property type="entry name" value="Diverse_substrate_MTase"/>
</dbReference>
<dbReference type="CDD" id="cd02440">
    <property type="entry name" value="AdoMet_MTases"/>
    <property type="match status" value="1"/>
</dbReference>
<dbReference type="PANTHER" id="PTHR44942:SF4">
    <property type="entry name" value="METHYLTRANSFERASE TYPE 11 DOMAIN-CONTAINING PROTEIN"/>
    <property type="match status" value="1"/>
</dbReference>
<evidence type="ECO:0000259" key="5">
    <source>
        <dbReference type="Pfam" id="PF08241"/>
    </source>
</evidence>
<protein>
    <submittedName>
        <fullName evidence="6">Class I SAM-dependent methyltransferase</fullName>
    </submittedName>
</protein>
<dbReference type="Pfam" id="PF08241">
    <property type="entry name" value="Methyltransf_11"/>
    <property type="match status" value="1"/>
</dbReference>
<feature type="domain" description="Methyltransferase type 11" evidence="5">
    <location>
        <begin position="123"/>
        <end position="211"/>
    </location>
</feature>
<keyword evidence="3" id="KW-0808">Transferase</keyword>
<dbReference type="GO" id="GO:0008168">
    <property type="term" value="F:methyltransferase activity"/>
    <property type="evidence" value="ECO:0007669"/>
    <property type="project" value="UniProtKB-KW"/>
</dbReference>
<dbReference type="InterPro" id="IPR013216">
    <property type="entry name" value="Methyltransf_11"/>
</dbReference>
<proteinExistence type="inferred from homology"/>
<evidence type="ECO:0000313" key="6">
    <source>
        <dbReference type="EMBL" id="NMH82238.1"/>
    </source>
</evidence>
<gene>
    <name evidence="6" type="ORF">HF577_34765</name>
</gene>
<dbReference type="Gene3D" id="3.40.50.150">
    <property type="entry name" value="Vaccinia Virus protein VP39"/>
    <property type="match status" value="1"/>
</dbReference>
<dbReference type="SUPFAM" id="SSF53335">
    <property type="entry name" value="S-adenosyl-L-methionine-dependent methyltransferases"/>
    <property type="match status" value="1"/>
</dbReference>
<dbReference type="InterPro" id="IPR029063">
    <property type="entry name" value="SAM-dependent_MTases_sf"/>
</dbReference>
<accession>A0ABX1RSL5</accession>
<evidence type="ECO:0000256" key="3">
    <source>
        <dbReference type="ARBA" id="ARBA00022679"/>
    </source>
</evidence>
<sequence>MGGPHVAEAVRALDRDRIGVPALGEHLRPLGPAHPHLFGKLVVGAVEWVGAHRLQVSDARSRVSGRSSRPDPRRRTVDRVTTSRARSFGTAAAEYARHRPEYADNAVDWALEPVAARPSLQLLDLAAGTGKLTGALHTRGPVIAVEPDPAMLAELRSRFPDVDAREGNAESIPLPDASVDAVLVGQAWHWFDPERALPEIARVLRPGGVLAALWNGDDANVEWVAGYHKAAALIERRVRDRADSGLRLPEHEAFEASEHAVLPNPVRTTIDGLVATLGTHSWALVADPADRDAALARVRAYLATRPETSAGEFELPLVTDVVRMLRR</sequence>
<feature type="region of interest" description="Disordered" evidence="4">
    <location>
        <begin position="59"/>
        <end position="83"/>
    </location>
</feature>
<dbReference type="PANTHER" id="PTHR44942">
    <property type="entry name" value="METHYLTRANSF_11 DOMAIN-CONTAINING PROTEIN"/>
    <property type="match status" value="1"/>
</dbReference>
<reference evidence="6 7" key="1">
    <citation type="submission" date="2020-04" db="EMBL/GenBank/DDBJ databases">
        <authorList>
            <person name="Klaysubun C."/>
            <person name="Duangmal K."/>
            <person name="Lipun K."/>
        </authorList>
    </citation>
    <scope>NUCLEOTIDE SEQUENCE [LARGE SCALE GENOMIC DNA]</scope>
    <source>
        <strain evidence="6 7">JCM 11839</strain>
    </source>
</reference>
<evidence type="ECO:0000256" key="1">
    <source>
        <dbReference type="ARBA" id="ARBA00008361"/>
    </source>
</evidence>
<dbReference type="EMBL" id="JAAXKY010000210">
    <property type="protein sequence ID" value="NMH82238.1"/>
    <property type="molecule type" value="Genomic_DNA"/>
</dbReference>